<protein>
    <recommendedName>
        <fullName evidence="3">Beta-ketoacyl synthase N-terminal domain-containing protein</fullName>
    </recommendedName>
</protein>
<evidence type="ECO:0000313" key="2">
    <source>
        <dbReference type="Proteomes" id="UP000621455"/>
    </source>
</evidence>
<keyword evidence="2" id="KW-1185">Reference proteome</keyword>
<dbReference type="InterPro" id="IPR016039">
    <property type="entry name" value="Thiolase-like"/>
</dbReference>
<name>A0ABX0NGD4_9BURK</name>
<dbReference type="SUPFAM" id="SSF53901">
    <property type="entry name" value="Thiolase-like"/>
    <property type="match status" value="2"/>
</dbReference>
<evidence type="ECO:0008006" key="3">
    <source>
        <dbReference type="Google" id="ProtNLM"/>
    </source>
</evidence>
<proteinExistence type="predicted"/>
<reference evidence="1 2" key="1">
    <citation type="submission" date="2019-10" db="EMBL/GenBank/DDBJ databases">
        <title>Taxonomy of Antarctic Massilia spp.: description of Massilia rubra sp. nov., Massilia aquatica sp. nov., Massilia mucilaginosa sp. nov., Massilia frigida sp. nov. isolated from streams, lakes and regoliths.</title>
        <authorList>
            <person name="Holochova P."/>
            <person name="Sedlacek I."/>
            <person name="Kralova S."/>
            <person name="Maslanova I."/>
            <person name="Busse H.-J."/>
            <person name="Stankova E."/>
            <person name="Vrbovska V."/>
            <person name="Kovarovic V."/>
            <person name="Bartak M."/>
            <person name="Svec P."/>
            <person name="Pantucek R."/>
        </authorList>
    </citation>
    <scope>NUCLEOTIDE SEQUENCE [LARGE SCALE GENOMIC DNA]</scope>
    <source>
        <strain evidence="1 2">CCM 8695</strain>
    </source>
</reference>
<dbReference type="Proteomes" id="UP000621455">
    <property type="component" value="Unassembled WGS sequence"/>
</dbReference>
<organism evidence="1 2">
    <name type="scientific">Massilia frigida</name>
    <dbReference type="NCBI Taxonomy" id="2609281"/>
    <lineage>
        <taxon>Bacteria</taxon>
        <taxon>Pseudomonadati</taxon>
        <taxon>Pseudomonadota</taxon>
        <taxon>Betaproteobacteria</taxon>
        <taxon>Burkholderiales</taxon>
        <taxon>Oxalobacteraceae</taxon>
        <taxon>Telluria group</taxon>
        <taxon>Massilia</taxon>
    </lineage>
</organism>
<sequence length="373" mass="39892">MTVSSTPPSRFWNIFSRPATESVSSTSLAIRSAGLCCAVGYNLAAATCAIRANMDHFQQSDFRTYQHDNITVARLDDTETWGPTRLARWITLAIDDCLGEVPWLDTTKVPLIWLAPLPERTGCDGEWFNRVFTQAIESLDQEFHPSSGVLRLGRAGLAPALQQATEFLDHPDYPFVLLVGADTYLNAATINYYLNSERLQTPGNSDGFIPGEAAAAILLQKAGPNATAGAAEAAEQACVHIVGFGAGNEPGRPDGSVPSRAQGLAQAFRAALGASTLEYADLEFRMSDQNGEAFFAREASNAITRVAPVGGHKLPLLTIADCLGEVGAATGPAMLAYLSRLMPHRASPGECGMLHLADDHGMRSAVILNYHSS</sequence>
<dbReference type="EMBL" id="WHJG01000026">
    <property type="protein sequence ID" value="NHZ81951.1"/>
    <property type="molecule type" value="Genomic_DNA"/>
</dbReference>
<comment type="caution">
    <text evidence="1">The sequence shown here is derived from an EMBL/GenBank/DDBJ whole genome shotgun (WGS) entry which is preliminary data.</text>
</comment>
<dbReference type="Gene3D" id="3.40.47.10">
    <property type="match status" value="1"/>
</dbReference>
<gene>
    <name evidence="1" type="ORF">F2P44_22125</name>
</gene>
<accession>A0ABX0NGD4</accession>
<dbReference type="RefSeq" id="WP_167089513.1">
    <property type="nucleotide sequence ID" value="NZ_WHJG01000026.1"/>
</dbReference>
<evidence type="ECO:0000313" key="1">
    <source>
        <dbReference type="EMBL" id="NHZ81951.1"/>
    </source>
</evidence>